<feature type="region of interest" description="Disordered" evidence="1">
    <location>
        <begin position="80"/>
        <end position="101"/>
    </location>
</feature>
<feature type="compositionally biased region" description="Low complexity" evidence="1">
    <location>
        <begin position="35"/>
        <end position="48"/>
    </location>
</feature>
<reference evidence="4" key="3">
    <citation type="submission" date="2020-02" db="EMBL/GenBank/DDBJ databases">
        <authorList>
            <person name="Matsumoto Y."/>
            <person name="Motooka D."/>
            <person name="Nakamura S."/>
        </authorList>
    </citation>
    <scope>NUCLEOTIDE SEQUENCE</scope>
    <source>
        <strain evidence="4">JCM 12687</strain>
        <plasmid evidence="4">pJCM12687</plasmid>
    </source>
</reference>
<proteinExistence type="predicted"/>
<dbReference type="EMBL" id="AP022607">
    <property type="protein sequence ID" value="BBZ15155.1"/>
    <property type="molecule type" value="Genomic_DNA"/>
</dbReference>
<dbReference type="Proteomes" id="UP000467379">
    <property type="component" value="Plasmid pJCM12687"/>
</dbReference>
<feature type="domain" description="DUF4349" evidence="3">
    <location>
        <begin position="53"/>
        <end position="256"/>
    </location>
</feature>
<keyword evidence="4" id="KW-0614">Plasmid</keyword>
<keyword evidence="2" id="KW-1133">Transmembrane helix</keyword>
<dbReference type="EMBL" id="MVHM01000012">
    <property type="protein sequence ID" value="ORA35448.1"/>
    <property type="molecule type" value="Genomic_DNA"/>
</dbReference>
<dbReference type="AlphaFoldDB" id="A0A7I7WEB0"/>
<reference evidence="4 7" key="2">
    <citation type="journal article" date="2019" name="Emerg. Microbes Infect.">
        <title>Comprehensive subspecies identification of 175 nontuberculous mycobacteria species based on 7547 genomic profiles.</title>
        <authorList>
            <person name="Matsumoto Y."/>
            <person name="Kinjo T."/>
            <person name="Motooka D."/>
            <person name="Nabeya D."/>
            <person name="Jung N."/>
            <person name="Uechi K."/>
            <person name="Horii T."/>
            <person name="Iida T."/>
            <person name="Fujita J."/>
            <person name="Nakamura S."/>
        </authorList>
    </citation>
    <scope>NUCLEOTIDE SEQUENCE [LARGE SCALE GENOMIC DNA]</scope>
    <source>
        <strain evidence="4 7">JCM 12687</strain>
        <plasmid evidence="4">pJCM12687</plasmid>
    </source>
</reference>
<sequence>MVTNRKPAHLALLIGLATVLIAVLCGCAGNRPVSGAGDPAPAAPSSPSNQPQRDIVTTGNISITAADVGKAADRLADLTTGMGGRVDDRTERTASGRSGSADLTLRIPSQKVDEFVTSAKHLGTVTSISLKHEDVTSGRVDLDARIAALQTSVDRLNALMKNAGSTGDLLQAEEALSKRQADLDSLRAQRVQLGEQISYATIRVSVSSEFAPPAPGFVASVKRGWHALVSFSHGLVTLAGFLLPWLPVLLIIAAAVVLLRRRARRRSQASVGVQTAEPAWPDELES</sequence>
<protein>
    <recommendedName>
        <fullName evidence="3">DUF4349 domain-containing protein</fullName>
    </recommendedName>
</protein>
<dbReference type="Proteomes" id="UP000192441">
    <property type="component" value="Unassembled WGS sequence"/>
</dbReference>
<name>A0A7I7WEB0_9MYCO</name>
<evidence type="ECO:0000313" key="4">
    <source>
        <dbReference type="EMBL" id="BBZ15155.1"/>
    </source>
</evidence>
<geneLocation type="plasmid" evidence="4 7">
    <name>pJCM12687</name>
</geneLocation>
<evidence type="ECO:0000313" key="5">
    <source>
        <dbReference type="EMBL" id="ORA35448.1"/>
    </source>
</evidence>
<keyword evidence="2" id="KW-0472">Membrane</keyword>
<feature type="transmembrane region" description="Helical" evidence="2">
    <location>
        <begin position="238"/>
        <end position="259"/>
    </location>
</feature>
<evidence type="ECO:0000313" key="7">
    <source>
        <dbReference type="Proteomes" id="UP000467379"/>
    </source>
</evidence>
<evidence type="ECO:0000259" key="3">
    <source>
        <dbReference type="Pfam" id="PF14257"/>
    </source>
</evidence>
<keyword evidence="2" id="KW-0812">Transmembrane</keyword>
<dbReference type="RefSeq" id="WP_083132719.1">
    <property type="nucleotide sequence ID" value="NZ_AP022607.1"/>
</dbReference>
<accession>A0A7I7WEB0</accession>
<feature type="compositionally biased region" description="Basic and acidic residues" evidence="1">
    <location>
        <begin position="85"/>
        <end position="94"/>
    </location>
</feature>
<dbReference type="InterPro" id="IPR025645">
    <property type="entry name" value="DUF4349"/>
</dbReference>
<reference evidence="5 6" key="1">
    <citation type="submission" date="2016-12" db="EMBL/GenBank/DDBJ databases">
        <title>The new phylogeny of genus Mycobacterium.</title>
        <authorList>
            <person name="Tortoli E."/>
            <person name="Trovato A."/>
            <person name="Cirillo D.M."/>
        </authorList>
    </citation>
    <scope>NUCLEOTIDE SEQUENCE [LARGE SCALE GENOMIC DNA]</scope>
    <source>
        <strain evidence="5 6">DSM 44624</strain>
    </source>
</reference>
<organism evidence="5 6">
    <name type="scientific">Mycobacterium branderi</name>
    <dbReference type="NCBI Taxonomy" id="43348"/>
    <lineage>
        <taxon>Bacteria</taxon>
        <taxon>Bacillati</taxon>
        <taxon>Actinomycetota</taxon>
        <taxon>Actinomycetes</taxon>
        <taxon>Mycobacteriales</taxon>
        <taxon>Mycobacteriaceae</taxon>
        <taxon>Mycobacterium</taxon>
    </lineage>
</organism>
<evidence type="ECO:0000256" key="2">
    <source>
        <dbReference type="SAM" id="Phobius"/>
    </source>
</evidence>
<evidence type="ECO:0000256" key="1">
    <source>
        <dbReference type="SAM" id="MobiDB-lite"/>
    </source>
</evidence>
<dbReference type="PROSITE" id="PS51257">
    <property type="entry name" value="PROKAR_LIPOPROTEIN"/>
    <property type="match status" value="1"/>
</dbReference>
<gene>
    <name evidence="5" type="ORF">BST20_17815</name>
    <name evidence="4" type="ORF">MBRA_53500</name>
</gene>
<dbReference type="Pfam" id="PF14257">
    <property type="entry name" value="DUF4349"/>
    <property type="match status" value="1"/>
</dbReference>
<dbReference type="OrthoDB" id="186919at2"/>
<evidence type="ECO:0000313" key="6">
    <source>
        <dbReference type="Proteomes" id="UP000192441"/>
    </source>
</evidence>
<keyword evidence="7" id="KW-1185">Reference proteome</keyword>
<feature type="region of interest" description="Disordered" evidence="1">
    <location>
        <begin position="35"/>
        <end position="54"/>
    </location>
</feature>